<evidence type="ECO:0000256" key="1">
    <source>
        <dbReference type="ARBA" id="ARBA00004141"/>
    </source>
</evidence>
<keyword evidence="2 6" id="KW-0812">Transmembrane</keyword>
<dbReference type="InterPro" id="IPR019734">
    <property type="entry name" value="TPR_rpt"/>
</dbReference>
<dbReference type="InterPro" id="IPR007016">
    <property type="entry name" value="O-antigen_ligase-rel_domated"/>
</dbReference>
<protein>
    <submittedName>
        <fullName evidence="8">O-antigen polymerase</fullName>
    </submittedName>
</protein>
<feature type="repeat" description="TPR" evidence="5">
    <location>
        <begin position="321"/>
        <end position="354"/>
    </location>
</feature>
<evidence type="ECO:0000313" key="8">
    <source>
        <dbReference type="EMBL" id="EHQ30620.1"/>
    </source>
</evidence>
<dbReference type="eggNOG" id="COG3307">
    <property type="taxonomic scope" value="Bacteria"/>
</dbReference>
<comment type="subcellular location">
    <subcellularLocation>
        <location evidence="1">Membrane</location>
        <topology evidence="1">Multi-pass membrane protein</topology>
    </subcellularLocation>
</comment>
<dbReference type="Gene3D" id="1.25.40.10">
    <property type="entry name" value="Tetratricopeptide repeat domain"/>
    <property type="match status" value="1"/>
</dbReference>
<evidence type="ECO:0000256" key="2">
    <source>
        <dbReference type="ARBA" id="ARBA00022692"/>
    </source>
</evidence>
<organism evidence="8 9">
    <name type="scientific">Mucilaginibacter paludis DSM 18603</name>
    <dbReference type="NCBI Taxonomy" id="714943"/>
    <lineage>
        <taxon>Bacteria</taxon>
        <taxon>Pseudomonadati</taxon>
        <taxon>Bacteroidota</taxon>
        <taxon>Sphingobacteriia</taxon>
        <taxon>Sphingobacteriales</taxon>
        <taxon>Sphingobacteriaceae</taxon>
        <taxon>Mucilaginibacter</taxon>
    </lineage>
</organism>
<evidence type="ECO:0000256" key="3">
    <source>
        <dbReference type="ARBA" id="ARBA00022989"/>
    </source>
</evidence>
<feature type="transmembrane region" description="Helical" evidence="6">
    <location>
        <begin position="12"/>
        <end position="42"/>
    </location>
</feature>
<feature type="transmembrane region" description="Helical" evidence="6">
    <location>
        <begin position="139"/>
        <end position="165"/>
    </location>
</feature>
<dbReference type="Pfam" id="PF04932">
    <property type="entry name" value="Wzy_C"/>
    <property type="match status" value="1"/>
</dbReference>
<dbReference type="PANTHER" id="PTHR37422">
    <property type="entry name" value="TEICHURONIC ACID BIOSYNTHESIS PROTEIN TUAE"/>
    <property type="match status" value="1"/>
</dbReference>
<evidence type="ECO:0000256" key="4">
    <source>
        <dbReference type="ARBA" id="ARBA00023136"/>
    </source>
</evidence>
<dbReference type="PANTHER" id="PTHR37422:SF13">
    <property type="entry name" value="LIPOPOLYSACCHARIDE BIOSYNTHESIS PROTEIN PA4999-RELATED"/>
    <property type="match status" value="1"/>
</dbReference>
<dbReference type="SUPFAM" id="SSF48452">
    <property type="entry name" value="TPR-like"/>
    <property type="match status" value="1"/>
</dbReference>
<evidence type="ECO:0000256" key="5">
    <source>
        <dbReference type="PROSITE-ProRule" id="PRU00339"/>
    </source>
</evidence>
<proteinExistence type="predicted"/>
<feature type="transmembrane region" description="Helical" evidence="6">
    <location>
        <begin position="54"/>
        <end position="72"/>
    </location>
</feature>
<dbReference type="PROSITE" id="PS50005">
    <property type="entry name" value="TPR"/>
    <property type="match status" value="1"/>
</dbReference>
<gene>
    <name evidence="8" type="ORF">Mucpa_6568</name>
</gene>
<feature type="transmembrane region" description="Helical" evidence="6">
    <location>
        <begin position="202"/>
        <end position="219"/>
    </location>
</feature>
<keyword evidence="9" id="KW-1185">Reference proteome</keyword>
<evidence type="ECO:0000256" key="6">
    <source>
        <dbReference type="SAM" id="Phobius"/>
    </source>
</evidence>
<keyword evidence="5" id="KW-0802">TPR repeat</keyword>
<keyword evidence="4 6" id="KW-0472">Membrane</keyword>
<evidence type="ECO:0000313" key="9">
    <source>
        <dbReference type="Proteomes" id="UP000002774"/>
    </source>
</evidence>
<dbReference type="HOGENOM" id="CLU_677597_0_0_10"/>
<dbReference type="Proteomes" id="UP000002774">
    <property type="component" value="Chromosome"/>
</dbReference>
<evidence type="ECO:0000259" key="7">
    <source>
        <dbReference type="Pfam" id="PF04932"/>
    </source>
</evidence>
<dbReference type="InterPro" id="IPR051533">
    <property type="entry name" value="WaaL-like"/>
</dbReference>
<dbReference type="EMBL" id="CM001403">
    <property type="protein sequence ID" value="EHQ30620.1"/>
    <property type="molecule type" value="Genomic_DNA"/>
</dbReference>
<feature type="transmembrane region" description="Helical" evidence="6">
    <location>
        <begin position="177"/>
        <end position="196"/>
    </location>
</feature>
<dbReference type="InterPro" id="IPR011990">
    <property type="entry name" value="TPR-like_helical_dom_sf"/>
</dbReference>
<dbReference type="STRING" id="714943.Mucpa_6568"/>
<dbReference type="eggNOG" id="COG0457">
    <property type="taxonomic scope" value="Bacteria"/>
</dbReference>
<dbReference type="AlphaFoldDB" id="H1YB94"/>
<name>H1YB94_9SPHI</name>
<dbReference type="GO" id="GO:0016020">
    <property type="term" value="C:membrane"/>
    <property type="evidence" value="ECO:0007669"/>
    <property type="project" value="UniProtKB-SubCell"/>
</dbReference>
<sequence>MNPIKNKRQLLPIVFCLSGMCISAFCGSRAFFLGFVISLWLIAIRYFCDHKRRILWMGLVIVFILAIGVIQLKSDSSLGRLLIYKISLSIWRDHFLQGVGWSGFKKVYLEYQAAYFATGHYSNKELLLADNTRFAFNDYWQVILELGVFGCVLVSGHCYFLFVAIKSALSFEAGAGLIFELAFISCLTISIAACFTHVLENLWAVCCLVTAVSILLYRLRFPKFNRGFQLVYASMLSGLLIFSDGTRRLYHYRVYQTYEESRMLVKSGFRAAALNKLQSLYPVLNHDGDYLSYFGKQLAYSNKTKLAVMILKQAGEHLSIADNYMQLGECYYLLHEFSLAEAAYIQGINMVPNRFRNRYALYVFYRDTGQTKKAAETGKGLLNLPVKIPSAIIKHIQSVVAQDFNK</sequence>
<accession>H1YB94</accession>
<reference evidence="8" key="1">
    <citation type="submission" date="2011-09" db="EMBL/GenBank/DDBJ databases">
        <title>The permanent draft genome of Mucilaginibacter paludis DSM 18603.</title>
        <authorList>
            <consortium name="US DOE Joint Genome Institute (JGI-PGF)"/>
            <person name="Lucas S."/>
            <person name="Han J."/>
            <person name="Lapidus A."/>
            <person name="Bruce D."/>
            <person name="Goodwin L."/>
            <person name="Pitluck S."/>
            <person name="Peters L."/>
            <person name="Kyrpides N."/>
            <person name="Mavromatis K."/>
            <person name="Ivanova N."/>
            <person name="Mikhailova N."/>
            <person name="Held B."/>
            <person name="Detter J.C."/>
            <person name="Tapia R."/>
            <person name="Han C."/>
            <person name="Land M."/>
            <person name="Hauser L."/>
            <person name="Markowitz V."/>
            <person name="Cheng J.-F."/>
            <person name="Hugenholtz P."/>
            <person name="Woyke T."/>
            <person name="Wu D."/>
            <person name="Tindall B."/>
            <person name="Brambilla E."/>
            <person name="Klenk H.-P."/>
            <person name="Eisen J.A."/>
        </authorList>
    </citation>
    <scope>NUCLEOTIDE SEQUENCE [LARGE SCALE GENOMIC DNA]</scope>
    <source>
        <strain evidence="8">DSM 18603</strain>
    </source>
</reference>
<feature type="domain" description="O-antigen ligase-related" evidence="7">
    <location>
        <begin position="21"/>
        <end position="154"/>
    </location>
</feature>
<keyword evidence="3 6" id="KW-1133">Transmembrane helix</keyword>